<dbReference type="EnsemblMetazoa" id="XM_050655322.1">
    <property type="protein sequence ID" value="XP_050511279.1"/>
    <property type="gene ID" value="LOC126887675"/>
</dbReference>
<evidence type="ECO:0000313" key="3">
    <source>
        <dbReference type="EnsemblMetazoa" id="XP_050511279.1"/>
    </source>
</evidence>
<evidence type="ECO:0000256" key="1">
    <source>
        <dbReference type="ARBA" id="ARBA00004123"/>
    </source>
</evidence>
<dbReference type="RefSeq" id="XP_050511279.1">
    <property type="nucleotide sequence ID" value="XM_050655322.1"/>
</dbReference>
<reference evidence="3" key="1">
    <citation type="submission" date="2025-05" db="UniProtKB">
        <authorList>
            <consortium name="EnsemblMetazoa"/>
        </authorList>
    </citation>
    <scope>IDENTIFICATION</scope>
</reference>
<name>A0ABM5KM55_DIAVI</name>
<protein>
    <recommendedName>
        <fullName evidence="2">HTH psq-type domain-containing protein</fullName>
    </recommendedName>
</protein>
<evidence type="ECO:0000259" key="2">
    <source>
        <dbReference type="Pfam" id="PF05225"/>
    </source>
</evidence>
<dbReference type="Proteomes" id="UP001652700">
    <property type="component" value="Unplaced"/>
</dbReference>
<dbReference type="GeneID" id="126887675"/>
<evidence type="ECO:0000313" key="4">
    <source>
        <dbReference type="Proteomes" id="UP001652700"/>
    </source>
</evidence>
<feature type="domain" description="HTH psq-type" evidence="2">
    <location>
        <begin position="15"/>
        <end position="52"/>
    </location>
</feature>
<dbReference type="InterPro" id="IPR009057">
    <property type="entry name" value="Homeodomain-like_sf"/>
</dbReference>
<dbReference type="InterPro" id="IPR007889">
    <property type="entry name" value="HTH_Psq"/>
</dbReference>
<proteinExistence type="predicted"/>
<keyword evidence="4" id="KW-1185">Reference proteome</keyword>
<accession>A0ABM5KM55</accession>
<comment type="subcellular location">
    <subcellularLocation>
        <location evidence="1">Nucleus</location>
    </subcellularLocation>
</comment>
<dbReference type="Pfam" id="PF05225">
    <property type="entry name" value="HTH_psq"/>
    <property type="match status" value="1"/>
</dbReference>
<sequence length="164" mass="19167">MRNRVRKNNIGQFSDEQMERAVKLILENKISLRRAADECNVSFVTLFRYVKKQKAANDEGSNMKIRFTHKYNSRLIFTAELEKLLSEYLLICSKMCYGKSTRDTRELANEMAMINEINVPPSWHVNSADGLDWLRGFLKRNTTLSKRQPEKCSLSGCTSFYRLR</sequence>
<dbReference type="SUPFAM" id="SSF46689">
    <property type="entry name" value="Homeodomain-like"/>
    <property type="match status" value="1"/>
</dbReference>
<organism evidence="3 4">
    <name type="scientific">Diabrotica virgifera virgifera</name>
    <name type="common">western corn rootworm</name>
    <dbReference type="NCBI Taxonomy" id="50390"/>
    <lineage>
        <taxon>Eukaryota</taxon>
        <taxon>Metazoa</taxon>
        <taxon>Ecdysozoa</taxon>
        <taxon>Arthropoda</taxon>
        <taxon>Hexapoda</taxon>
        <taxon>Insecta</taxon>
        <taxon>Pterygota</taxon>
        <taxon>Neoptera</taxon>
        <taxon>Endopterygota</taxon>
        <taxon>Coleoptera</taxon>
        <taxon>Polyphaga</taxon>
        <taxon>Cucujiformia</taxon>
        <taxon>Chrysomeloidea</taxon>
        <taxon>Chrysomelidae</taxon>
        <taxon>Galerucinae</taxon>
        <taxon>Diabroticina</taxon>
        <taxon>Diabroticites</taxon>
        <taxon>Diabrotica</taxon>
    </lineage>
</organism>